<comment type="subcellular location">
    <subcellularLocation>
        <location evidence="1">Nucleus</location>
    </subcellularLocation>
</comment>
<evidence type="ECO:0000256" key="2">
    <source>
        <dbReference type="ARBA" id="ARBA00022664"/>
    </source>
</evidence>
<proteinExistence type="predicted"/>
<organism evidence="10 11">
    <name type="scientific">Paralvinella palmiformis</name>
    <dbReference type="NCBI Taxonomy" id="53620"/>
    <lineage>
        <taxon>Eukaryota</taxon>
        <taxon>Metazoa</taxon>
        <taxon>Spiralia</taxon>
        <taxon>Lophotrochozoa</taxon>
        <taxon>Annelida</taxon>
        <taxon>Polychaeta</taxon>
        <taxon>Sedentaria</taxon>
        <taxon>Canalipalpata</taxon>
        <taxon>Terebellida</taxon>
        <taxon>Terebelliformia</taxon>
        <taxon>Alvinellidae</taxon>
        <taxon>Paralvinella</taxon>
    </lineage>
</organism>
<dbReference type="AlphaFoldDB" id="A0AAD9JME1"/>
<dbReference type="SUPFAM" id="SSF50978">
    <property type="entry name" value="WD40 repeat-like"/>
    <property type="match status" value="1"/>
</dbReference>
<dbReference type="FunFam" id="2.130.10.10:FF:001143">
    <property type="entry name" value="Pre-mRNA-splicing factor rse-1, putative"/>
    <property type="match status" value="1"/>
</dbReference>
<dbReference type="Pfam" id="PF03178">
    <property type="entry name" value="CPSF_A"/>
    <property type="match status" value="1"/>
</dbReference>
<dbReference type="InterPro" id="IPR058543">
    <property type="entry name" value="Beta-prop_RSE1/DDB1/CPSF1_2nd"/>
</dbReference>
<gene>
    <name evidence="10" type="ORF">LSH36_234g03034</name>
</gene>
<dbReference type="InterPro" id="IPR015943">
    <property type="entry name" value="WD40/YVTN_repeat-like_dom_sf"/>
</dbReference>
<feature type="domain" description="RSE1/DDB1/CPSF1 C-terminal" evidence="7">
    <location>
        <begin position="789"/>
        <end position="1041"/>
    </location>
</feature>
<protein>
    <recommendedName>
        <fullName evidence="12">Splicing factor 3B subunit 3</fullName>
    </recommendedName>
</protein>
<name>A0AAD9JME1_9ANNE</name>
<dbReference type="Gene3D" id="2.130.10.10">
    <property type="entry name" value="YVTN repeat-like/Quinoprotein amine dehydrogenase"/>
    <property type="match status" value="3"/>
</dbReference>
<dbReference type="InterPro" id="IPR004871">
    <property type="entry name" value="RSE1/DDB1/CPSF1_C"/>
</dbReference>
<dbReference type="Pfam" id="PF23726">
    <property type="entry name" value="Beta-prop_RSE1_2nd"/>
    <property type="match status" value="1"/>
</dbReference>
<dbReference type="EMBL" id="JAODUP010000234">
    <property type="protein sequence ID" value="KAK2155667.1"/>
    <property type="molecule type" value="Genomic_DNA"/>
</dbReference>
<reference evidence="10" key="1">
    <citation type="journal article" date="2023" name="Mol. Biol. Evol.">
        <title>Third-Generation Sequencing Reveals the Adaptive Role of the Epigenome in Three Deep-Sea Polychaetes.</title>
        <authorList>
            <person name="Perez M."/>
            <person name="Aroh O."/>
            <person name="Sun Y."/>
            <person name="Lan Y."/>
            <person name="Juniper S.K."/>
            <person name="Young C.R."/>
            <person name="Angers B."/>
            <person name="Qian P.Y."/>
        </authorList>
    </citation>
    <scope>NUCLEOTIDE SEQUENCE</scope>
    <source>
        <strain evidence="10">P08H-3</strain>
    </source>
</reference>
<evidence type="ECO:0000256" key="6">
    <source>
        <dbReference type="SAM" id="Coils"/>
    </source>
</evidence>
<keyword evidence="6" id="KW-0175">Coiled coil</keyword>
<keyword evidence="5" id="KW-0539">Nucleus</keyword>
<evidence type="ECO:0000259" key="8">
    <source>
        <dbReference type="Pfam" id="PF10433"/>
    </source>
</evidence>
<evidence type="ECO:0000313" key="10">
    <source>
        <dbReference type="EMBL" id="KAK2155667.1"/>
    </source>
</evidence>
<keyword evidence="4" id="KW-0508">mRNA splicing</keyword>
<dbReference type="InterPro" id="IPR018846">
    <property type="entry name" value="Beta-prop_RSE1/DDB1/CPSF1_1st"/>
</dbReference>
<dbReference type="GO" id="GO:0003676">
    <property type="term" value="F:nucleic acid binding"/>
    <property type="evidence" value="ECO:0007669"/>
    <property type="project" value="InterPro"/>
</dbReference>
<dbReference type="InterPro" id="IPR050358">
    <property type="entry name" value="RSE1/DDB1/CFT1"/>
</dbReference>
<evidence type="ECO:0000259" key="9">
    <source>
        <dbReference type="Pfam" id="PF23726"/>
    </source>
</evidence>
<evidence type="ECO:0000259" key="7">
    <source>
        <dbReference type="Pfam" id="PF03178"/>
    </source>
</evidence>
<dbReference type="InterPro" id="IPR036322">
    <property type="entry name" value="WD40_repeat_dom_sf"/>
</dbReference>
<evidence type="ECO:0000256" key="4">
    <source>
        <dbReference type="ARBA" id="ARBA00023187"/>
    </source>
</evidence>
<dbReference type="FunFam" id="2.130.10.10:FF:000041">
    <property type="entry name" value="Splicing factor 3b subunit 3"/>
    <property type="match status" value="1"/>
</dbReference>
<dbReference type="Pfam" id="PF10433">
    <property type="entry name" value="Beta-prop_RSE1_1st"/>
    <property type="match status" value="1"/>
</dbReference>
<comment type="caution">
    <text evidence="10">The sequence shown here is derived from an EMBL/GenBank/DDBJ whole genome shotgun (WGS) entry which is preliminary data.</text>
</comment>
<feature type="coiled-coil region" evidence="6">
    <location>
        <begin position="738"/>
        <end position="765"/>
    </location>
</feature>
<dbReference type="GO" id="GO:0006397">
    <property type="term" value="P:mRNA processing"/>
    <property type="evidence" value="ECO:0007669"/>
    <property type="project" value="UniProtKB-KW"/>
</dbReference>
<feature type="domain" description="RSE1/DDB1/CPSF1 first beta-propeller" evidence="8">
    <location>
        <begin position="14"/>
        <end position="374"/>
    </location>
</feature>
<feature type="domain" description="RSE1/DDB1/CPSF1 second beta-propeller" evidence="9">
    <location>
        <begin position="418"/>
        <end position="597"/>
    </location>
</feature>
<evidence type="ECO:0000256" key="3">
    <source>
        <dbReference type="ARBA" id="ARBA00022728"/>
    </source>
</evidence>
<evidence type="ECO:0000313" key="11">
    <source>
        <dbReference type="Proteomes" id="UP001208570"/>
    </source>
</evidence>
<evidence type="ECO:0008006" key="12">
    <source>
        <dbReference type="Google" id="ProtNLM"/>
    </source>
</evidence>
<keyword evidence="3" id="KW-0747">Spliceosome</keyword>
<accession>A0AAD9JME1</accession>
<evidence type="ECO:0000256" key="5">
    <source>
        <dbReference type="ARBA" id="ARBA00023242"/>
    </source>
</evidence>
<dbReference type="GO" id="GO:0005681">
    <property type="term" value="C:spliceosomal complex"/>
    <property type="evidence" value="ECO:0007669"/>
    <property type="project" value="UniProtKB-KW"/>
</dbReference>
<dbReference type="Proteomes" id="UP001208570">
    <property type="component" value="Unassembled WGS sequence"/>
</dbReference>
<sequence length="1096" mass="122529">MFLYNLTLQRSTGITHAIHGNFSGTKQQEIIVSRGKLLELLRPDPNTGKVYTLLTTEVFGVIRALMPFRLTGGSKDYVVVGSDSGRIVILEYIPSKNQFEKIHQETFGKSGCRRIVPGQYLAVDPKGRALMIGAIEKQKLVYILNRDAQARLTISSPLEAHKSNTLVFHMVGVDVGFENPTFACLEVDYEEADNDPTGEAGIKTQQMLTYYELDLGLNHVVRKYSEQLEEHANFLISDNWYILLLTFQNDLDDPERGMLFVCSAAHKTKSMFFFLAQTEQGDVFKITLETDDDMVTQIILKYFDTVPIASAMCVLKTGFLFVASEFGNHYLYQIAHLGDDDDEPEFSSAMPLEEGDTFFFQPRALKNLVMVDEMDSLSPIMHCQIADLANEDNPQLYTLCGRGPRSTLRVLRHGLEVSEMAVSELPGNPNAVWTVKRNIDDEFDAYIIVSFVNATLVLSIGETVEEVTDSGFLGTTPTLSCSQLGDDALVQIYPDGIRHIRADKRVNEWKTPGKKTLVKCAVNQRQVVIALSGGELVYFEMDPTGQLNEYTERKEMSSDVVCMALGRVPVGEQRSRFLAVGLADHTVRIVSLDPQNGVLLRTALDTVTGDLSDTRTRYIGSRPVKLFRINMQGSEAVLAMSSRSWLSYTYQNRFHLTPLSYETLEYASGFASEQCPEGIVAISTNTLRILALEKLGAMFNQVSTPLQYTPRRFVIHPETNNLIMIETDHNAYTEDTKLQRKQQMAQEMVEAAGEEEQELAEEMAKAFLNENLPEDVFGAPKAGPGMWASLIRIMSPISGKTLEKVSLPQNEAAYSVSLVKFANRGDSQFVLVGTVKDLVLNPRSSAGGYIHTYQLKDNGESLEFLHKTPMDDVPSAIVPFQGRVLAGIGKYLRIYDLGKKKLLRKCENKHVPNFIVNIHTMGNRIVVSDIQESFHFIRYKRQENQLIVFADDTFPRWLTSSCMVDYNTMAGGDKFGNITIVRLPLDTTDEVDEDPTGNKALWDRGLLNGASQKADVIANFHVGEVLTSLQKATLIPGGSESLNVIDGDLCEMFNAMDIGKQKTIAEELERTPSVQKTRRHKNKICILTCALYIDQS</sequence>
<keyword evidence="2" id="KW-0507">mRNA processing</keyword>
<dbReference type="PANTHER" id="PTHR10644">
    <property type="entry name" value="DNA REPAIR/RNA PROCESSING CPSF FAMILY"/>
    <property type="match status" value="1"/>
</dbReference>
<evidence type="ECO:0000256" key="1">
    <source>
        <dbReference type="ARBA" id="ARBA00004123"/>
    </source>
</evidence>
<keyword evidence="11" id="KW-1185">Reference proteome</keyword>
<dbReference type="GO" id="GO:0008380">
    <property type="term" value="P:RNA splicing"/>
    <property type="evidence" value="ECO:0007669"/>
    <property type="project" value="UniProtKB-KW"/>
</dbReference>